<evidence type="ECO:0000313" key="1">
    <source>
        <dbReference type="EMBL" id="GFA73700.1"/>
    </source>
</evidence>
<name>A0A699K800_TANCI</name>
<comment type="caution">
    <text evidence="1">The sequence shown here is derived from an EMBL/GenBank/DDBJ whole genome shotgun (WGS) entry which is preliminary data.</text>
</comment>
<protein>
    <recommendedName>
        <fullName evidence="2">RNA-directed DNA polymerase, eukaryota</fullName>
    </recommendedName>
</protein>
<dbReference type="AlphaFoldDB" id="A0A699K800"/>
<accession>A0A699K800</accession>
<organism evidence="1">
    <name type="scientific">Tanacetum cinerariifolium</name>
    <name type="common">Dalmatian daisy</name>
    <name type="synonym">Chrysanthemum cinerariifolium</name>
    <dbReference type="NCBI Taxonomy" id="118510"/>
    <lineage>
        <taxon>Eukaryota</taxon>
        <taxon>Viridiplantae</taxon>
        <taxon>Streptophyta</taxon>
        <taxon>Embryophyta</taxon>
        <taxon>Tracheophyta</taxon>
        <taxon>Spermatophyta</taxon>
        <taxon>Magnoliopsida</taxon>
        <taxon>eudicotyledons</taxon>
        <taxon>Gunneridae</taxon>
        <taxon>Pentapetalae</taxon>
        <taxon>asterids</taxon>
        <taxon>campanulids</taxon>
        <taxon>Asterales</taxon>
        <taxon>Asteraceae</taxon>
        <taxon>Asteroideae</taxon>
        <taxon>Anthemideae</taxon>
        <taxon>Anthemidinae</taxon>
        <taxon>Tanacetum</taxon>
    </lineage>
</organism>
<sequence>KANEHVNEEGDGRQEDVVSPVVNAKVMNISQDVEEEVSCASVGQSFVKTGGLVLGVLEEVIRVGQEMGFSMEGCLGNKTKKGWIRELSVKHKLNFIAIQETKMESVSYMDVKAMWDLPIIWVMFEFEKVESKMNMMAHPGVASWFHVIQEASNDFFSDERIVWVDIEGVPLHAWSRKTFSRISKKWGETLNIEDTTDHSFGMRAKELFTWNPTFLPPKAIVYSSDDDSVQADNENDVHLCDNDVEGGDDNASSDDGVAETVFDTGVIGEQHSVDPFELYGLLNKRKQAEEGDGRKEDVVSPVVNAKVMNISQDVEDEVSCASVKMGGSVLGVLEEVIRVGQAMGFSMEGCEKD</sequence>
<proteinExistence type="predicted"/>
<dbReference type="EMBL" id="BKCJ010478342">
    <property type="protein sequence ID" value="GFA73700.1"/>
    <property type="molecule type" value="Genomic_DNA"/>
</dbReference>
<evidence type="ECO:0008006" key="2">
    <source>
        <dbReference type="Google" id="ProtNLM"/>
    </source>
</evidence>
<feature type="non-terminal residue" evidence="1">
    <location>
        <position position="353"/>
    </location>
</feature>
<feature type="non-terminal residue" evidence="1">
    <location>
        <position position="1"/>
    </location>
</feature>
<reference evidence="1" key="1">
    <citation type="journal article" date="2019" name="Sci. Rep.">
        <title>Draft genome of Tanacetum cinerariifolium, the natural source of mosquito coil.</title>
        <authorList>
            <person name="Yamashiro T."/>
            <person name="Shiraishi A."/>
            <person name="Satake H."/>
            <person name="Nakayama K."/>
        </authorList>
    </citation>
    <scope>NUCLEOTIDE SEQUENCE</scope>
</reference>
<gene>
    <name evidence="1" type="ORF">Tci_645672</name>
</gene>